<sequence length="1109" mass="123972">MRLPLLAALSFAILPTSSKAVEVSSVRPETYADLEAAFQSPNEDARPWVFWYWMRGAISLEGITADLEAMAEAGIGGAYLMPIFGVDEEPLYEPASPQLSPEFWERVDHSFAEAERLGLRIAMHASDGFAVAGGPWIKPEESMQKVVWSKTFTRGDAASIVLPQPESLEGYYQDIATFAYPRRAGEGESSNLIKPQVTSSVEGDSAQRLADPLNSEPLRSEEPCWIQYEFETPFTCRSLVIRPHSNNYQSNRIKVLASEDGETFRLVRQLESPRHGWQDGDAQFTHSIEETTARYFRFEYDPTGSSPGSEDLDRAKWRTVFKIRGIELYGDARIHAVEGKSGLVWRIDRETTVDEAPLAACIDPSEIIELSDRLSPDGALDWDPPVGEWTILRMGHTTTGHTNATGGAGKGLEVDKFNPVAIEKQFDHWFGEALRVAGPDRAGSVLSGFHVDSWECGSQNWSPFFRDEFEKRRGYDIVPYLPLFAGVPIESAERSEEVLRDVRETIGELVVDKFYGTMAKLAKDAGCDFSCESVAPTMMSDGIAHFQNVDFPMGEFWLQSPTHDKPNDMLDAISGAHVYGKRIVQAEAFTQLRMAWDEHPGMLKTLGDQNFARGINRFSIHVFTHNPFMDRVPGVTLNGVGLYFQRDQIWWKMGRAWVDYLTRCQALLQLGEPVVDVAVFMGEEMPRRSVLPDRLVSSLPGIFGEDRVKSEETRLAFEGQPLREMPAGVTHSGNMADPEDWIDPLRGYAYDSINRDALLRLATVEDGRIVLPGGGSYAVLVVPQERPMASQGSVLSDELRDKLAELKKQGAVVLENVYEESDFSRFGVAPDFLAMDENGERLHGLPWSHRRLEDAELYFVSNPNDSEKLKSTISVRAESGVPELWNPQTGELCAAEAYSIVDDRIEMPLTLEEAESCFILIRPEGLAEREAAKKWEVAASLGDAVWAITLPGLGQYCLESLQSWSEFEEAEVRAFSGVGVYETSFVWDKSSGELAIDLGDVAELAEVYVNGKSCGLAWTEPFRVFVPSEFLREGDENELRIEVANTWRNRLISEFALPEEERSVWTTAPLDLDGAKPIKSGLLGPVQLMTTKHRLEPRGTTFFYAKETY</sequence>
<dbReference type="GO" id="GO:0003677">
    <property type="term" value="F:DNA binding"/>
    <property type="evidence" value="ECO:0007669"/>
    <property type="project" value="UniProtKB-KW"/>
</dbReference>
<keyword evidence="4" id="KW-0238">DNA-binding</keyword>
<feature type="signal peptide" evidence="3">
    <location>
        <begin position="1"/>
        <end position="20"/>
    </location>
</feature>
<organism evidence="4 5">
    <name type="scientific">Pelagicoccus albus</name>
    <dbReference type="NCBI Taxonomy" id="415222"/>
    <lineage>
        <taxon>Bacteria</taxon>
        <taxon>Pseudomonadati</taxon>
        <taxon>Verrucomicrobiota</taxon>
        <taxon>Opitutia</taxon>
        <taxon>Puniceicoccales</taxon>
        <taxon>Pelagicoccaceae</taxon>
        <taxon>Pelagicoccus</taxon>
    </lineage>
</organism>
<reference evidence="4 5" key="1">
    <citation type="submission" date="2020-07" db="EMBL/GenBank/DDBJ databases">
        <authorList>
            <person name="Feng X."/>
        </authorList>
    </citation>
    <scope>NUCLEOTIDE SEQUENCE [LARGE SCALE GENOMIC DNA]</scope>
    <source>
        <strain evidence="4 5">JCM23202</strain>
    </source>
</reference>
<dbReference type="InterPro" id="IPR008979">
    <property type="entry name" value="Galactose-bd-like_sf"/>
</dbReference>
<keyword evidence="1 3" id="KW-0732">Signal</keyword>
<feature type="chain" id="PRO_5030864382" evidence="3">
    <location>
        <begin position="21"/>
        <end position="1109"/>
    </location>
</feature>
<dbReference type="Gene3D" id="2.60.120.260">
    <property type="entry name" value="Galactose-binding domain-like"/>
    <property type="match status" value="2"/>
</dbReference>
<gene>
    <name evidence="4" type="ORF">H5P27_04175</name>
</gene>
<dbReference type="NCBIfam" id="NF045579">
    <property type="entry name" value="rhamnoside_JR"/>
    <property type="match status" value="1"/>
</dbReference>
<dbReference type="Pfam" id="PF17132">
    <property type="entry name" value="Glyco_hydro_106"/>
    <property type="match status" value="2"/>
</dbReference>
<keyword evidence="5" id="KW-1185">Reference proteome</keyword>
<dbReference type="PANTHER" id="PTHR43817">
    <property type="entry name" value="GLYCOSYL HYDROLASE"/>
    <property type="match status" value="1"/>
</dbReference>
<evidence type="ECO:0000256" key="3">
    <source>
        <dbReference type="SAM" id="SignalP"/>
    </source>
</evidence>
<evidence type="ECO:0000313" key="5">
    <source>
        <dbReference type="Proteomes" id="UP000526501"/>
    </source>
</evidence>
<name>A0A7X1B405_9BACT</name>
<keyword evidence="2" id="KW-0378">Hydrolase</keyword>
<protein>
    <submittedName>
        <fullName evidence="4">DNA-binding protein</fullName>
    </submittedName>
</protein>
<evidence type="ECO:0000256" key="1">
    <source>
        <dbReference type="ARBA" id="ARBA00022729"/>
    </source>
</evidence>
<evidence type="ECO:0000313" key="4">
    <source>
        <dbReference type="EMBL" id="MBC2605234.1"/>
    </source>
</evidence>
<proteinExistence type="predicted"/>
<dbReference type="PANTHER" id="PTHR43817:SF1">
    <property type="entry name" value="HYDROLASE, FAMILY 43, PUTATIVE (AFU_ORTHOLOGUE AFUA_3G01660)-RELATED"/>
    <property type="match status" value="1"/>
</dbReference>
<dbReference type="EMBL" id="JACHVC010000006">
    <property type="protein sequence ID" value="MBC2605234.1"/>
    <property type="molecule type" value="Genomic_DNA"/>
</dbReference>
<evidence type="ECO:0000256" key="2">
    <source>
        <dbReference type="ARBA" id="ARBA00022801"/>
    </source>
</evidence>
<dbReference type="Proteomes" id="UP000526501">
    <property type="component" value="Unassembled WGS sequence"/>
</dbReference>
<dbReference type="GO" id="GO:0016787">
    <property type="term" value="F:hydrolase activity"/>
    <property type="evidence" value="ECO:0007669"/>
    <property type="project" value="UniProtKB-KW"/>
</dbReference>
<accession>A0A7X1B405</accession>
<dbReference type="AlphaFoldDB" id="A0A7X1B405"/>
<comment type="caution">
    <text evidence="4">The sequence shown here is derived from an EMBL/GenBank/DDBJ whole genome shotgun (WGS) entry which is preliminary data.</text>
</comment>
<dbReference type="SUPFAM" id="SSF49785">
    <property type="entry name" value="Galactose-binding domain-like"/>
    <property type="match status" value="2"/>
</dbReference>